<organism evidence="1">
    <name type="scientific">Bacteroides faecis</name>
    <dbReference type="NCBI Taxonomy" id="674529"/>
    <lineage>
        <taxon>Bacteria</taxon>
        <taxon>Pseudomonadati</taxon>
        <taxon>Bacteroidota</taxon>
        <taxon>Bacteroidia</taxon>
        <taxon>Bacteroidales</taxon>
        <taxon>Bacteroidaceae</taxon>
        <taxon>Bacteroides</taxon>
    </lineage>
</organism>
<dbReference type="AlphaFoldDB" id="A0A6N2V5A3"/>
<evidence type="ECO:0000313" key="1">
    <source>
        <dbReference type="EMBL" id="VYT25170.1"/>
    </source>
</evidence>
<protein>
    <submittedName>
        <fullName evidence="1">Uncharacterized protein</fullName>
    </submittedName>
</protein>
<name>A0A6N2V5A3_9BACE</name>
<dbReference type="RefSeq" id="WP_156729831.1">
    <property type="nucleotide sequence ID" value="NZ_CACRSZ010000049.1"/>
</dbReference>
<proteinExistence type="predicted"/>
<reference evidence="1" key="1">
    <citation type="submission" date="2019-11" db="EMBL/GenBank/DDBJ databases">
        <authorList>
            <person name="Feng L."/>
        </authorList>
    </citation>
    <scope>NUCLEOTIDE SEQUENCE</scope>
    <source>
        <strain evidence="1">BfaecisLFYP10</strain>
    </source>
</reference>
<accession>A0A6N2V5A3</accession>
<gene>
    <name evidence="1" type="ORF">BFLFYP10_02003</name>
</gene>
<sequence>MTELLPGIGELDKDSLCYSIYSQLYHNFFYAQDAGTVTEGDQTSIRLRNTAYNFASAIASGVTGEGGTDSGSAFSGYLKKSGGDMSGLLRADNGFEAGIANERIIHIYKIEQERGVIVSGNLKLGGNFYLNGKQVLRYDSATYTATLESTHIDFGNSLLHASGELLIGTKETGVYMTPALLQVGGKNVYHAGNANLTDISWSMLDALVSGRLQITGTADITGILTAEQGVNLGADGKTVLSIHSDTTDLSGYLSFSQGYGIRITGLPVLTRLNEKDIQLASAGGDLLLGNESTDKIRLQSGLWDIDGDTALISKYGAACFPGSITVRHNYGNDLLTSYREDNTDEGIVIHKRLRMGNSQGAYLYGKDDAIHFVSRVYRTDSENGQTISYPYETAFSFVPSTSFYKRLDRHSDTFFLHTDADFIGFNKPLEASGHIGIDGSFTRLTDKSLFFSADSYLLSVANGIRHYGDAYFMGGISSEYFSSGFAGSGWAILKNKTTGSIQATFDEVVVRRKMRVYELEVQKNTATNGSLWVTDSCSGDTVVCI</sequence>
<dbReference type="EMBL" id="CACRSZ010000049">
    <property type="protein sequence ID" value="VYT25170.1"/>
    <property type="molecule type" value="Genomic_DNA"/>
</dbReference>